<reference evidence="1 2" key="1">
    <citation type="submission" date="2018-02" db="EMBL/GenBank/DDBJ databases">
        <title>Acetobacter orientalis genome.</title>
        <authorList>
            <person name="Nakashima N."/>
            <person name="Tamura T."/>
        </authorList>
    </citation>
    <scope>NUCLEOTIDE SEQUENCE [LARGE SCALE GENOMIC DNA]</scope>
    <source>
        <strain evidence="1 2">FAN1</strain>
    </source>
</reference>
<gene>
    <name evidence="1" type="ORF">AcetOrient_orf02038</name>
</gene>
<name>A0A2Z5ZH12_9PROT</name>
<evidence type="ECO:0000313" key="2">
    <source>
        <dbReference type="Proteomes" id="UP000270034"/>
    </source>
</evidence>
<evidence type="ECO:0000313" key="1">
    <source>
        <dbReference type="EMBL" id="BBC79706.1"/>
    </source>
</evidence>
<proteinExistence type="predicted"/>
<organism evidence="1 2">
    <name type="scientific">Acetobacter orientalis</name>
    <dbReference type="NCBI Taxonomy" id="146474"/>
    <lineage>
        <taxon>Bacteria</taxon>
        <taxon>Pseudomonadati</taxon>
        <taxon>Pseudomonadota</taxon>
        <taxon>Alphaproteobacteria</taxon>
        <taxon>Acetobacterales</taxon>
        <taxon>Acetobacteraceae</taxon>
        <taxon>Acetobacter</taxon>
    </lineage>
</organism>
<dbReference type="Proteomes" id="UP000270034">
    <property type="component" value="Chromosome"/>
</dbReference>
<dbReference type="EMBL" id="AP018515">
    <property type="protein sequence ID" value="BBC79706.1"/>
    <property type="molecule type" value="Genomic_DNA"/>
</dbReference>
<dbReference type="KEGG" id="aot:AcetOri_orf02038"/>
<sequence>MLNTIYHQPFHPVNSTCQKIATVYWVCLTHLCIKQHKLFQF</sequence>
<protein>
    <submittedName>
        <fullName evidence="1">Disease resistance protein At4g27190-like</fullName>
    </submittedName>
</protein>
<dbReference type="AlphaFoldDB" id="A0A2Z5ZH12"/>
<accession>A0A2Z5ZH12</accession>